<dbReference type="RefSeq" id="WP_377584070.1">
    <property type="nucleotide sequence ID" value="NZ_JBHTKA010000008.1"/>
</dbReference>
<comment type="caution">
    <text evidence="1">The sequence shown here is derived from an EMBL/GenBank/DDBJ whole genome shotgun (WGS) entry which is preliminary data.</text>
</comment>
<reference evidence="2" key="1">
    <citation type="journal article" date="2019" name="Int. J. Syst. Evol. Microbiol.">
        <title>The Global Catalogue of Microorganisms (GCM) 10K type strain sequencing project: providing services to taxonomists for standard genome sequencing and annotation.</title>
        <authorList>
            <consortium name="The Broad Institute Genomics Platform"/>
            <consortium name="The Broad Institute Genome Sequencing Center for Infectious Disease"/>
            <person name="Wu L."/>
            <person name="Ma J."/>
        </authorList>
    </citation>
    <scope>NUCLEOTIDE SEQUENCE [LARGE SCALE GENOMIC DNA]</scope>
    <source>
        <strain evidence="2">CCUG 58938</strain>
    </source>
</reference>
<name>A0ABW3K9F6_9BACT</name>
<accession>A0ABW3K9F6</accession>
<dbReference type="Proteomes" id="UP001597112">
    <property type="component" value="Unassembled WGS sequence"/>
</dbReference>
<gene>
    <name evidence="1" type="ORF">ACFQ21_25000</name>
</gene>
<keyword evidence="2" id="KW-1185">Reference proteome</keyword>
<dbReference type="EMBL" id="JBHTKA010000008">
    <property type="protein sequence ID" value="MFD1002607.1"/>
    <property type="molecule type" value="Genomic_DNA"/>
</dbReference>
<evidence type="ECO:0000313" key="2">
    <source>
        <dbReference type="Proteomes" id="UP001597112"/>
    </source>
</evidence>
<evidence type="ECO:0000313" key="1">
    <source>
        <dbReference type="EMBL" id="MFD1002607.1"/>
    </source>
</evidence>
<proteinExistence type="predicted"/>
<organism evidence="1 2">
    <name type="scientific">Ohtaekwangia kribbensis</name>
    <dbReference type="NCBI Taxonomy" id="688913"/>
    <lineage>
        <taxon>Bacteria</taxon>
        <taxon>Pseudomonadati</taxon>
        <taxon>Bacteroidota</taxon>
        <taxon>Cytophagia</taxon>
        <taxon>Cytophagales</taxon>
        <taxon>Fulvivirgaceae</taxon>
        <taxon>Ohtaekwangia</taxon>
    </lineage>
</organism>
<sequence>MCDGSVESIVSSYFYIFHHSTHFA</sequence>
<protein>
    <submittedName>
        <fullName evidence="1">Uncharacterized protein</fullName>
    </submittedName>
</protein>